<evidence type="ECO:0000313" key="1">
    <source>
        <dbReference type="EMBL" id="AFH42611.1"/>
    </source>
</evidence>
<gene>
    <name evidence="1" type="ordered locus">FFONT_0621</name>
</gene>
<dbReference type="AlphaFoldDB" id="I0A0V4"/>
<accession>I0A0V4</accession>
<keyword evidence="2" id="KW-1185">Reference proteome</keyword>
<proteinExistence type="predicted"/>
<reference evidence="2" key="1">
    <citation type="submission" date="2012-03" db="EMBL/GenBank/DDBJ databases">
        <title>Fervidicoccus fontis complete genome analysis confirms its distinct phylogenetic position and predicts its environmental function.</title>
        <authorList>
            <person name="Lebedinsky A.V."/>
            <person name="Mardanov A.V."/>
            <person name="Gumerov V.M."/>
            <person name="Beletsky A.V."/>
            <person name="Kublanov I.V."/>
            <person name="Perevalova A.A."/>
            <person name="Bonch-Osmolovskaya E.A."/>
            <person name="Ravin N.V."/>
            <person name="Skryabin K.G."/>
        </authorList>
    </citation>
    <scope>NUCLEOTIDE SEQUENCE [LARGE SCALE GENOMIC DNA]</scope>
    <source>
        <strain evidence="2">DSM 19380 / VKM B-2539 / Kam940</strain>
    </source>
</reference>
<dbReference type="EMBL" id="CP003423">
    <property type="protein sequence ID" value="AFH42611.1"/>
    <property type="molecule type" value="Genomic_DNA"/>
</dbReference>
<dbReference type="Proteomes" id="UP000007391">
    <property type="component" value="Chromosome"/>
</dbReference>
<organism evidence="1 2">
    <name type="scientific">Fervidicoccus fontis (strain DSM 19380 / JCM 18336 / VKM B-2539 / Kam940)</name>
    <dbReference type="NCBI Taxonomy" id="1163730"/>
    <lineage>
        <taxon>Archaea</taxon>
        <taxon>Thermoproteota</taxon>
        <taxon>Thermoprotei</taxon>
        <taxon>Fervidicoccales</taxon>
        <taxon>Fervidicoccaceae</taxon>
        <taxon>Fervidicoccus</taxon>
    </lineage>
</organism>
<dbReference type="InParanoid" id="I0A0V4"/>
<dbReference type="STRING" id="1163730.FFONT_0621"/>
<protein>
    <submittedName>
        <fullName evidence="1">Uncharacterized protein</fullName>
    </submittedName>
</protein>
<name>I0A0V4_FERFK</name>
<evidence type="ECO:0000313" key="2">
    <source>
        <dbReference type="Proteomes" id="UP000007391"/>
    </source>
</evidence>
<dbReference type="KEGG" id="ffo:FFONT_0621"/>
<dbReference type="HOGENOM" id="CLU_3302581_0_0_2"/>
<reference evidence="1 2" key="2">
    <citation type="journal article" date="2014" name="Extremophiles">
        <title>Analysis of the complete genome of Fervidococcus fontis confirms the distinct phylogenetic position of the order Fervidicoccales and suggests its environmental function.</title>
        <authorList>
            <person name="Lebedinsky A.V."/>
            <person name="Mardanov A.V."/>
            <person name="Kublanov I.V."/>
            <person name="Gumerov V.M."/>
            <person name="Beletsky A.V."/>
            <person name="Perevalova A.A."/>
            <person name="Bidzhieva S.Kh."/>
            <person name="Bonch-Osmolovskaya E.A."/>
            <person name="Skryabin K.G."/>
            <person name="Ravin N.V."/>
        </authorList>
    </citation>
    <scope>NUCLEOTIDE SEQUENCE [LARGE SCALE GENOMIC DNA]</scope>
    <source>
        <strain evidence="2">DSM 19380 / VKM B-2539 / Kam940</strain>
    </source>
</reference>
<sequence>MELIESYRDAKGKDIDSAMDAIMNISTPLHADEIALIER</sequence>